<dbReference type="RefSeq" id="WP_163847405.1">
    <property type="nucleotide sequence ID" value="NZ_JAAGVB010000060.1"/>
</dbReference>
<dbReference type="InterPro" id="IPR050129">
    <property type="entry name" value="Zn_alcohol_dh"/>
</dbReference>
<protein>
    <submittedName>
        <fullName evidence="4">Alcohol dehydrogenase catalytic domain-containing protein</fullName>
    </submittedName>
</protein>
<dbReference type="InterPro" id="IPR020843">
    <property type="entry name" value="ER"/>
</dbReference>
<sequence>MSKINVARLVEPGKPLELGTADKPAPGPKDVLVKVAACGLVPNSFNVVRGYTPFGLPELPAVFGLDVSGTIEAVGEHVVGFDVGQRVYVDPFMTCDSCHHCRRGRRDLCPWAYYRGYMTPTERGMEIINHYRLGGLSEYVLAPDARVAKLPDSIDLLTAARFGYVGTSFAGLLKGGLGPGKTLLINGVTGTLGVAAVAIALGLGATKILGVGRNRELLKRVEELAPERVETVSSEDGIDLVAWARDRTGGLGVDTFYDCLGVGGDVHGTNRMLPAITNGGRAVLVAGGVEGNVEQSYMDVLMHDIHAVGSQWFSAAEADQMIAMIGAGVIDLSFLEHKRFPLSKVNEAIDLVGTRVGGFVNVVVEPGAVDIAAA</sequence>
<dbReference type="PANTHER" id="PTHR43401">
    <property type="entry name" value="L-THREONINE 3-DEHYDROGENASE"/>
    <property type="match status" value="1"/>
</dbReference>
<dbReference type="GO" id="GO:0016491">
    <property type="term" value="F:oxidoreductase activity"/>
    <property type="evidence" value="ECO:0007669"/>
    <property type="project" value="UniProtKB-KW"/>
</dbReference>
<organism evidence="4 5">
    <name type="scientific">Nocardia cyriacigeorgica</name>
    <dbReference type="NCBI Taxonomy" id="135487"/>
    <lineage>
        <taxon>Bacteria</taxon>
        <taxon>Bacillati</taxon>
        <taxon>Actinomycetota</taxon>
        <taxon>Actinomycetes</taxon>
        <taxon>Mycobacteriales</taxon>
        <taxon>Nocardiaceae</taxon>
        <taxon>Nocardia</taxon>
    </lineage>
</organism>
<gene>
    <name evidence="4" type="ORF">GV791_26215</name>
</gene>
<dbReference type="InterPro" id="IPR013149">
    <property type="entry name" value="ADH-like_C"/>
</dbReference>
<evidence type="ECO:0000313" key="5">
    <source>
        <dbReference type="Proteomes" id="UP000471166"/>
    </source>
</evidence>
<dbReference type="PANTHER" id="PTHR43401:SF5">
    <property type="entry name" value="ALCOHOL DEHYDROGENASE-RELATED"/>
    <property type="match status" value="1"/>
</dbReference>
<dbReference type="InterPro" id="IPR013154">
    <property type="entry name" value="ADH-like_N"/>
</dbReference>
<dbReference type="InterPro" id="IPR036291">
    <property type="entry name" value="NAD(P)-bd_dom_sf"/>
</dbReference>
<dbReference type="AlphaFoldDB" id="A0A6P1CX92"/>
<comment type="cofactor">
    <cofactor evidence="1">
        <name>Zn(2+)</name>
        <dbReference type="ChEBI" id="CHEBI:29105"/>
    </cofactor>
</comment>
<evidence type="ECO:0000259" key="3">
    <source>
        <dbReference type="SMART" id="SM00829"/>
    </source>
</evidence>
<dbReference type="SUPFAM" id="SSF51735">
    <property type="entry name" value="NAD(P)-binding Rossmann-fold domains"/>
    <property type="match status" value="1"/>
</dbReference>
<dbReference type="EMBL" id="JAAGVB010000060">
    <property type="protein sequence ID" value="NEW36036.1"/>
    <property type="molecule type" value="Genomic_DNA"/>
</dbReference>
<feature type="domain" description="Enoyl reductase (ER)" evidence="3">
    <location>
        <begin position="13"/>
        <end position="364"/>
    </location>
</feature>
<keyword evidence="2" id="KW-0560">Oxidoreductase</keyword>
<evidence type="ECO:0000313" key="4">
    <source>
        <dbReference type="EMBL" id="NEW36036.1"/>
    </source>
</evidence>
<name>A0A6P1CX92_9NOCA</name>
<dbReference type="Proteomes" id="UP000471166">
    <property type="component" value="Unassembled WGS sequence"/>
</dbReference>
<dbReference type="Pfam" id="PF00107">
    <property type="entry name" value="ADH_zinc_N"/>
    <property type="match status" value="1"/>
</dbReference>
<reference evidence="4 5" key="1">
    <citation type="submission" date="2020-01" db="EMBL/GenBank/DDBJ databases">
        <title>Genetics and antimicrobial susceptibilities of Nocardia species isolated from the soil; a comparison with species isolated from humans.</title>
        <authorList>
            <person name="Carrasco G."/>
            <person name="Monzon S."/>
            <person name="Sansegundo M."/>
            <person name="Garcia E."/>
            <person name="Garrido N."/>
            <person name="Medina M.J."/>
            <person name="Villalon P."/>
            <person name="Ramirez-Arocha A.C."/>
            <person name="Jimenez P."/>
            <person name="Cuesta I."/>
            <person name="Valdezate S."/>
        </authorList>
    </citation>
    <scope>NUCLEOTIDE SEQUENCE [LARGE SCALE GENOMIC DNA]</scope>
    <source>
        <strain evidence="4 5">CNM20110626</strain>
    </source>
</reference>
<comment type="caution">
    <text evidence="4">The sequence shown here is derived from an EMBL/GenBank/DDBJ whole genome shotgun (WGS) entry which is preliminary data.</text>
</comment>
<evidence type="ECO:0000256" key="1">
    <source>
        <dbReference type="ARBA" id="ARBA00001947"/>
    </source>
</evidence>
<dbReference type="SMART" id="SM00829">
    <property type="entry name" value="PKS_ER"/>
    <property type="match status" value="1"/>
</dbReference>
<evidence type="ECO:0000256" key="2">
    <source>
        <dbReference type="ARBA" id="ARBA00023002"/>
    </source>
</evidence>
<dbReference type="InterPro" id="IPR011032">
    <property type="entry name" value="GroES-like_sf"/>
</dbReference>
<dbReference type="Pfam" id="PF08240">
    <property type="entry name" value="ADH_N"/>
    <property type="match status" value="1"/>
</dbReference>
<proteinExistence type="predicted"/>
<dbReference type="SUPFAM" id="SSF50129">
    <property type="entry name" value="GroES-like"/>
    <property type="match status" value="1"/>
</dbReference>
<dbReference type="Gene3D" id="3.90.180.10">
    <property type="entry name" value="Medium-chain alcohol dehydrogenases, catalytic domain"/>
    <property type="match status" value="1"/>
</dbReference>
<accession>A0A6P1CX92</accession>